<dbReference type="EMBL" id="CP089982">
    <property type="protein sequence ID" value="WXA99031.1"/>
    <property type="molecule type" value="Genomic_DNA"/>
</dbReference>
<keyword evidence="2" id="KW-1185">Reference proteome</keyword>
<sequence length="180" mass="19793">MTQLQYAGAVHEWREVRLLNDGRYWEYNGQPGEVPERFAAIVGSCSCGWQSVKEAPPNAKGQSDAQAEWCDEHVRPLLLPLARRQATFRNPPIAQSLLRGEVRRFPAGIPDAEYLVGLVALSTAVQELEGWIDGHVHKLREARVEWPAIAAALGVSEAAAKEAFGGGAEPKGRSNKRNDK</sequence>
<name>A0ABZ2KK27_9BACT</name>
<evidence type="ECO:0000313" key="2">
    <source>
        <dbReference type="Proteomes" id="UP001379533"/>
    </source>
</evidence>
<reference evidence="1 2" key="1">
    <citation type="submission" date="2021-12" db="EMBL/GenBank/DDBJ databases">
        <title>Discovery of the Pendulisporaceae a myxobacterial family with distinct sporulation behavior and unique specialized metabolism.</title>
        <authorList>
            <person name="Garcia R."/>
            <person name="Popoff A."/>
            <person name="Bader C.D."/>
            <person name="Loehr J."/>
            <person name="Walesch S."/>
            <person name="Walt C."/>
            <person name="Boldt J."/>
            <person name="Bunk B."/>
            <person name="Haeckl F.J.F.P.J."/>
            <person name="Gunesch A.P."/>
            <person name="Birkelbach J."/>
            <person name="Nuebel U."/>
            <person name="Pietschmann T."/>
            <person name="Bach T."/>
            <person name="Mueller R."/>
        </authorList>
    </citation>
    <scope>NUCLEOTIDE SEQUENCE [LARGE SCALE GENOMIC DNA]</scope>
    <source>
        <strain evidence="1 2">MSr12523</strain>
    </source>
</reference>
<accession>A0ABZ2KK27</accession>
<organism evidence="1 2">
    <name type="scientific">Pendulispora brunnea</name>
    <dbReference type="NCBI Taxonomy" id="2905690"/>
    <lineage>
        <taxon>Bacteria</taxon>
        <taxon>Pseudomonadati</taxon>
        <taxon>Myxococcota</taxon>
        <taxon>Myxococcia</taxon>
        <taxon>Myxococcales</taxon>
        <taxon>Sorangiineae</taxon>
        <taxon>Pendulisporaceae</taxon>
        <taxon>Pendulispora</taxon>
    </lineage>
</organism>
<dbReference type="Proteomes" id="UP001379533">
    <property type="component" value="Chromosome"/>
</dbReference>
<gene>
    <name evidence="1" type="ORF">LZC95_19690</name>
</gene>
<proteinExistence type="predicted"/>
<dbReference type="RefSeq" id="WP_394849661.1">
    <property type="nucleotide sequence ID" value="NZ_CP089982.1"/>
</dbReference>
<evidence type="ECO:0000313" key="1">
    <source>
        <dbReference type="EMBL" id="WXA99031.1"/>
    </source>
</evidence>
<protein>
    <submittedName>
        <fullName evidence="1">Uncharacterized protein</fullName>
    </submittedName>
</protein>